<dbReference type="AlphaFoldDB" id="A0A7X4GLW4"/>
<protein>
    <submittedName>
        <fullName evidence="1">Uncharacterized protein</fullName>
    </submittedName>
</protein>
<name>A0A7X4GLW4_9BURK</name>
<gene>
    <name evidence="1" type="ORF">GTP45_03305</name>
</gene>
<keyword evidence="2" id="KW-1185">Reference proteome</keyword>
<proteinExistence type="predicted"/>
<comment type="caution">
    <text evidence="1">The sequence shown here is derived from an EMBL/GenBank/DDBJ whole genome shotgun (WGS) entry which is preliminary data.</text>
</comment>
<sequence>MKLLNMTELQRVYASGDISSVTLFADGDVFEVRIITADGVTQLAQDDGVAIWRDPGEVLLLLKQMGIANVNVDTAAWRPNLRLPTHDEWVTRKVEASLTGLKDGSNRVFSAEEWAAIRAAKKVSRGAS</sequence>
<evidence type="ECO:0000313" key="2">
    <source>
        <dbReference type="Proteomes" id="UP000450012"/>
    </source>
</evidence>
<reference evidence="1 2" key="1">
    <citation type="submission" date="2019-12" db="EMBL/GenBank/DDBJ databases">
        <title>Novel species isolated from a subtropical stream in China.</title>
        <authorList>
            <person name="Lu H."/>
        </authorList>
    </citation>
    <scope>NUCLEOTIDE SEQUENCE [LARGE SCALE GENOMIC DNA]</scope>
    <source>
        <strain evidence="1 2">FT55W</strain>
    </source>
</reference>
<evidence type="ECO:0000313" key="1">
    <source>
        <dbReference type="EMBL" id="MYM65863.1"/>
    </source>
</evidence>
<organism evidence="1 2">
    <name type="scientific">Duganella rivi</name>
    <dbReference type="NCBI Taxonomy" id="2666083"/>
    <lineage>
        <taxon>Bacteria</taxon>
        <taxon>Pseudomonadati</taxon>
        <taxon>Pseudomonadota</taxon>
        <taxon>Betaproteobacteria</taxon>
        <taxon>Burkholderiales</taxon>
        <taxon>Oxalobacteraceae</taxon>
        <taxon>Telluria group</taxon>
        <taxon>Duganella</taxon>
    </lineage>
</organism>
<dbReference type="EMBL" id="WWCK01000001">
    <property type="protein sequence ID" value="MYM65863.1"/>
    <property type="molecule type" value="Genomic_DNA"/>
</dbReference>
<dbReference type="Proteomes" id="UP000450012">
    <property type="component" value="Unassembled WGS sequence"/>
</dbReference>
<accession>A0A7X4GLW4</accession>
<dbReference type="RefSeq" id="WP_161012436.1">
    <property type="nucleotide sequence ID" value="NZ_WWCK01000001.1"/>
</dbReference>